<gene>
    <name evidence="2" type="ORF">KJ970_08110</name>
</gene>
<reference evidence="2" key="1">
    <citation type="submission" date="2021-05" db="EMBL/GenBank/DDBJ databases">
        <title>Energy efficiency and biological interactions define the core microbiome of deep oligotrophic groundwater.</title>
        <authorList>
            <person name="Mehrshad M."/>
            <person name="Lopez-Fernandez M."/>
            <person name="Bell E."/>
            <person name="Bernier-Latmani R."/>
            <person name="Bertilsson S."/>
            <person name="Dopson M."/>
        </authorList>
    </citation>
    <scope>NUCLEOTIDE SEQUENCE</scope>
    <source>
        <strain evidence="2">Modern_marine.mb.64</strain>
    </source>
</reference>
<sequence length="208" mass="22718">MFRTIRVTQEQSPAEETLGLLSKIRMEENRIEVHWNAHYVDKQVHIAIENLFATDTDAGLIRLIKKQTPSLSPKEIRASLARARLQLDFPVETISGMSSGKAIDGHLKSRNVSPEPKIGKPPIGISVLNLIEAGLVRPPLDLERTNKDRLLTAQIRNDGQISCCGETYDSLSTAARMARATVVGVRPDANTPKRTAGPSGGSKMQTGS</sequence>
<evidence type="ECO:0000313" key="3">
    <source>
        <dbReference type="Proteomes" id="UP000777784"/>
    </source>
</evidence>
<organism evidence="2 3">
    <name type="scientific">Eiseniibacteriota bacterium</name>
    <dbReference type="NCBI Taxonomy" id="2212470"/>
    <lineage>
        <taxon>Bacteria</taxon>
        <taxon>Candidatus Eiseniibacteriota</taxon>
    </lineage>
</organism>
<feature type="region of interest" description="Disordered" evidence="1">
    <location>
        <begin position="186"/>
        <end position="208"/>
    </location>
</feature>
<accession>A0A948W6Q2</accession>
<dbReference type="EMBL" id="JAHJDP010000040">
    <property type="protein sequence ID" value="MBU2690881.1"/>
    <property type="molecule type" value="Genomic_DNA"/>
</dbReference>
<evidence type="ECO:0000313" key="2">
    <source>
        <dbReference type="EMBL" id="MBU2690881.1"/>
    </source>
</evidence>
<proteinExistence type="predicted"/>
<dbReference type="AlphaFoldDB" id="A0A948W6Q2"/>
<evidence type="ECO:0000256" key="1">
    <source>
        <dbReference type="SAM" id="MobiDB-lite"/>
    </source>
</evidence>
<comment type="caution">
    <text evidence="2">The sequence shown here is derived from an EMBL/GenBank/DDBJ whole genome shotgun (WGS) entry which is preliminary data.</text>
</comment>
<protein>
    <submittedName>
        <fullName evidence="2">Uncharacterized protein</fullName>
    </submittedName>
</protein>
<name>A0A948W6Q2_UNCEI</name>
<dbReference type="Proteomes" id="UP000777784">
    <property type="component" value="Unassembled WGS sequence"/>
</dbReference>